<organism evidence="3 4">
    <name type="scientific">Methanobrevibacter millerae</name>
    <dbReference type="NCBI Taxonomy" id="230361"/>
    <lineage>
        <taxon>Archaea</taxon>
        <taxon>Methanobacteriati</taxon>
        <taxon>Methanobacteriota</taxon>
        <taxon>Methanomada group</taxon>
        <taxon>Methanobacteria</taxon>
        <taxon>Methanobacteriales</taxon>
        <taxon>Methanobacteriaceae</taxon>
        <taxon>Methanobrevibacter</taxon>
    </lineage>
</organism>
<dbReference type="EMBL" id="SUTE01000056">
    <property type="protein sequence ID" value="MBE6505540.1"/>
    <property type="molecule type" value="Genomic_DNA"/>
</dbReference>
<dbReference type="InterPro" id="IPR005353">
    <property type="entry name" value="UPF0146"/>
</dbReference>
<evidence type="ECO:0000313" key="4">
    <source>
        <dbReference type="Proteomes" id="UP000762703"/>
    </source>
</evidence>
<dbReference type="Pfam" id="PF03686">
    <property type="entry name" value="UPF0146"/>
    <property type="match status" value="1"/>
</dbReference>
<accession>A0A8T3VLI6</accession>
<dbReference type="Proteomes" id="UP000762703">
    <property type="component" value="Unassembled WGS sequence"/>
</dbReference>
<reference evidence="3" key="1">
    <citation type="submission" date="2019-04" db="EMBL/GenBank/DDBJ databases">
        <title>Evolution of Biomass-Degrading Anaerobic Consortia Revealed by Metagenomics.</title>
        <authorList>
            <person name="Peng X."/>
        </authorList>
    </citation>
    <scope>NUCLEOTIDE SEQUENCE</scope>
    <source>
        <strain evidence="3">SIG12</strain>
    </source>
</reference>
<name>A0A8T3VLI6_9EURY</name>
<gene>
    <name evidence="3" type="ORF">E7Z73_07365</name>
</gene>
<dbReference type="InterPro" id="IPR029063">
    <property type="entry name" value="SAM-dependent_MTases_sf"/>
</dbReference>
<dbReference type="RefSeq" id="WP_303737192.1">
    <property type="nucleotide sequence ID" value="NZ_SUTE01000056.1"/>
</dbReference>
<sequence>MWESFKEFILTQCNKNPTRIVEVGVGRYFDVYDFLNKEENIEIFKTDINPKDDATIKDDIAKPNLELYRNVDIIYSIRPPYEIQPHLYNLAKKINSTLIIKPLFNEDLNIKANDIELKNYKKSSFYIRCANDE</sequence>
<evidence type="ECO:0000256" key="1">
    <source>
        <dbReference type="ARBA" id="ARBA00006969"/>
    </source>
</evidence>
<dbReference type="HAMAP" id="MF_00341">
    <property type="entry name" value="UPF0146"/>
    <property type="match status" value="1"/>
</dbReference>
<dbReference type="AlphaFoldDB" id="A0A8T3VLI6"/>
<protein>
    <recommendedName>
        <fullName evidence="2">UPF0146 protein E7Z73_07365</fullName>
    </recommendedName>
</protein>
<dbReference type="Gene3D" id="3.40.50.150">
    <property type="entry name" value="Vaccinia Virus protein VP39"/>
    <property type="match status" value="1"/>
</dbReference>
<comment type="caution">
    <text evidence="3">The sequence shown here is derived from an EMBL/GenBank/DDBJ whole genome shotgun (WGS) entry which is preliminary data.</text>
</comment>
<comment type="similarity">
    <text evidence="1 2">Belongs to the UPF0146 family.</text>
</comment>
<evidence type="ECO:0000313" key="3">
    <source>
        <dbReference type="EMBL" id="MBE6505540.1"/>
    </source>
</evidence>
<proteinExistence type="inferred from homology"/>
<dbReference type="PIRSF" id="PIRSF016725">
    <property type="entry name" value="UCP016725"/>
    <property type="match status" value="1"/>
</dbReference>
<evidence type="ECO:0000256" key="2">
    <source>
        <dbReference type="HAMAP-Rule" id="MF_00341"/>
    </source>
</evidence>